<comment type="caution">
    <text evidence="9">The sequence shown here is derived from an EMBL/GenBank/DDBJ whole genome shotgun (WGS) entry which is preliminary data.</text>
</comment>
<dbReference type="PANTHER" id="PTHR21624">
    <property type="entry name" value="STEROL DESATURASE-RELATED PROTEIN"/>
    <property type="match status" value="1"/>
</dbReference>
<sequence>MFTIDNIGAPLLILLFLVELYISWKHEHSHDEIKDMLANFVVGMCILTVGLFMKGVAFALYSVVYEYAFFKPEINIWVWIAGFFACDFIMYLFHLLGHKSRIFWAAHVTHHSSLHYNISVGFRVNFLHTFYRFLFWAPLCLIGIPPWMILLNESISTLWNVLVHTERVKKLGILDLIFNTPSNHRVHHASNPDYLDKNMGGILIIFDHLFGTYTPEKEKPIYGITHNIYTHNPAKIILHEYIDIFKQVPKIHTLKAKLQYLFLAPGSEKWKQIPSNMTKSNNYIPQVMESRNP</sequence>
<evidence type="ECO:0000256" key="1">
    <source>
        <dbReference type="ARBA" id="ARBA00004127"/>
    </source>
</evidence>
<name>A0ABV6FPB7_9BACT</name>
<feature type="transmembrane region" description="Helical" evidence="7">
    <location>
        <begin position="76"/>
        <end position="96"/>
    </location>
</feature>
<gene>
    <name evidence="9" type="ORF">ACFFIP_03385</name>
</gene>
<evidence type="ECO:0000256" key="7">
    <source>
        <dbReference type="SAM" id="Phobius"/>
    </source>
</evidence>
<dbReference type="InterPro" id="IPR006694">
    <property type="entry name" value="Fatty_acid_hydroxylase"/>
</dbReference>
<dbReference type="EC" id="1.-.-.-" evidence="9"/>
<protein>
    <submittedName>
        <fullName evidence="9">Sterol desaturase family protein</fullName>
        <ecNumber evidence="9">1.-.-.-</ecNumber>
    </submittedName>
</protein>
<keyword evidence="5" id="KW-0443">Lipid metabolism</keyword>
<feature type="transmembrane region" description="Helical" evidence="7">
    <location>
        <begin position="36"/>
        <end position="64"/>
    </location>
</feature>
<proteinExistence type="predicted"/>
<dbReference type="EMBL" id="JBHLWI010000006">
    <property type="protein sequence ID" value="MFC0261711.1"/>
    <property type="molecule type" value="Genomic_DNA"/>
</dbReference>
<feature type="domain" description="Fatty acid hydroxylase" evidence="8">
    <location>
        <begin position="79"/>
        <end position="212"/>
    </location>
</feature>
<evidence type="ECO:0000259" key="8">
    <source>
        <dbReference type="Pfam" id="PF04116"/>
    </source>
</evidence>
<reference evidence="9 10" key="1">
    <citation type="submission" date="2024-09" db="EMBL/GenBank/DDBJ databases">
        <authorList>
            <person name="Sun Q."/>
            <person name="Mori K."/>
        </authorList>
    </citation>
    <scope>NUCLEOTIDE SEQUENCE [LARGE SCALE GENOMIC DNA]</scope>
    <source>
        <strain evidence="9 10">CCM 7650</strain>
    </source>
</reference>
<keyword evidence="2 7" id="KW-0812">Transmembrane</keyword>
<evidence type="ECO:0000256" key="4">
    <source>
        <dbReference type="ARBA" id="ARBA00023002"/>
    </source>
</evidence>
<feature type="transmembrane region" description="Helical" evidence="7">
    <location>
        <begin position="6"/>
        <end position="24"/>
    </location>
</feature>
<dbReference type="RefSeq" id="WP_382386152.1">
    <property type="nucleotide sequence ID" value="NZ_JBHLWI010000006.1"/>
</dbReference>
<dbReference type="GO" id="GO:0016491">
    <property type="term" value="F:oxidoreductase activity"/>
    <property type="evidence" value="ECO:0007669"/>
    <property type="project" value="UniProtKB-KW"/>
</dbReference>
<evidence type="ECO:0000256" key="5">
    <source>
        <dbReference type="ARBA" id="ARBA00023098"/>
    </source>
</evidence>
<dbReference type="PANTHER" id="PTHR21624:SF1">
    <property type="entry name" value="ALKYLGLYCEROL MONOOXYGENASE"/>
    <property type="match status" value="1"/>
</dbReference>
<dbReference type="Proteomes" id="UP001589797">
    <property type="component" value="Unassembled WGS sequence"/>
</dbReference>
<keyword evidence="4 9" id="KW-0560">Oxidoreductase</keyword>
<dbReference type="InterPro" id="IPR051689">
    <property type="entry name" value="Sterol_desaturase/TMEM195"/>
</dbReference>
<accession>A0ABV6FPB7</accession>
<evidence type="ECO:0000313" key="9">
    <source>
        <dbReference type="EMBL" id="MFC0261711.1"/>
    </source>
</evidence>
<organism evidence="9 10">
    <name type="scientific">Fontibacter flavus</name>
    <dbReference type="NCBI Taxonomy" id="654838"/>
    <lineage>
        <taxon>Bacteria</taxon>
        <taxon>Pseudomonadati</taxon>
        <taxon>Bacteroidota</taxon>
        <taxon>Cytophagia</taxon>
        <taxon>Cytophagales</taxon>
        <taxon>Cyclobacteriaceae</taxon>
        <taxon>Fontibacter</taxon>
    </lineage>
</organism>
<keyword evidence="10" id="KW-1185">Reference proteome</keyword>
<feature type="transmembrane region" description="Helical" evidence="7">
    <location>
        <begin position="133"/>
        <end position="151"/>
    </location>
</feature>
<evidence type="ECO:0000256" key="6">
    <source>
        <dbReference type="ARBA" id="ARBA00023136"/>
    </source>
</evidence>
<comment type="subcellular location">
    <subcellularLocation>
        <location evidence="1">Endomembrane system</location>
        <topology evidence="1">Multi-pass membrane protein</topology>
    </subcellularLocation>
</comment>
<evidence type="ECO:0000313" key="10">
    <source>
        <dbReference type="Proteomes" id="UP001589797"/>
    </source>
</evidence>
<evidence type="ECO:0000256" key="2">
    <source>
        <dbReference type="ARBA" id="ARBA00022692"/>
    </source>
</evidence>
<keyword evidence="6 7" id="KW-0472">Membrane</keyword>
<keyword evidence="3 7" id="KW-1133">Transmembrane helix</keyword>
<evidence type="ECO:0000256" key="3">
    <source>
        <dbReference type="ARBA" id="ARBA00022989"/>
    </source>
</evidence>
<dbReference type="Pfam" id="PF04116">
    <property type="entry name" value="FA_hydroxylase"/>
    <property type="match status" value="1"/>
</dbReference>